<reference evidence="3 4" key="1">
    <citation type="journal article" date="2014" name="Proc. Natl. Acad. Sci. U.S.A.">
        <title>Functional type 2 photosynthetic reaction centers found in the rare bacterial phylum Gemmatimonadetes.</title>
        <authorList>
            <person name="Zeng Y."/>
            <person name="Feng F."/>
            <person name="Medova H."/>
            <person name="Dean J."/>
            <person name="Koblizek M."/>
        </authorList>
    </citation>
    <scope>NUCLEOTIDE SEQUENCE [LARGE SCALE GENOMIC DNA]</scope>
    <source>
        <strain evidence="3 4">AP64</strain>
    </source>
</reference>
<dbReference type="KEGG" id="gph:GEMMAAP_03620"/>
<dbReference type="Gene3D" id="3.40.50.2000">
    <property type="entry name" value="Glycogen Phosphorylase B"/>
    <property type="match status" value="2"/>
</dbReference>
<protein>
    <submittedName>
        <fullName evidence="3">UDP-N-acetylglucosamine 2-epimerase</fullName>
    </submittedName>
</protein>
<accession>A0A143BN67</accession>
<evidence type="ECO:0000256" key="1">
    <source>
        <dbReference type="RuleBase" id="RU003513"/>
    </source>
</evidence>
<dbReference type="CDD" id="cd03786">
    <property type="entry name" value="GTB_UDP-GlcNAc_2-Epimerase"/>
    <property type="match status" value="1"/>
</dbReference>
<dbReference type="EMBL" id="CP011454">
    <property type="protein sequence ID" value="AMW06529.1"/>
    <property type="molecule type" value="Genomic_DNA"/>
</dbReference>
<dbReference type="OrthoDB" id="9803238at2"/>
<evidence type="ECO:0000313" key="3">
    <source>
        <dbReference type="EMBL" id="AMW06529.1"/>
    </source>
</evidence>
<organism evidence="3 4">
    <name type="scientific">Gemmatimonas phototrophica</name>
    <dbReference type="NCBI Taxonomy" id="1379270"/>
    <lineage>
        <taxon>Bacteria</taxon>
        <taxon>Pseudomonadati</taxon>
        <taxon>Gemmatimonadota</taxon>
        <taxon>Gemmatimonadia</taxon>
        <taxon>Gemmatimonadales</taxon>
        <taxon>Gemmatimonadaceae</taxon>
        <taxon>Gemmatimonas</taxon>
    </lineage>
</organism>
<gene>
    <name evidence="3" type="ORF">GEMMAAP_03620</name>
</gene>
<dbReference type="InterPro" id="IPR029767">
    <property type="entry name" value="WecB-like"/>
</dbReference>
<sequence length="353" mass="38334">MKILHIVGARPNFPKLAPVHKAARALGIEQIIVHTGQHYDEAMSAGFFRDLDIPAPDVNLEVGSGSHAAQTARIIERFEPVLLEHRPDWLVVYGDVNSTMATAIVAAKLGVRIAHVEAGLRSNDRTMPEEINRLVTDRLADLLLTPSTDAEATLRAEGEPANEIVFVGNVMIDTLFTSLPKAEQTGFAQKLGATGNHIVVTLHRPSNVDDAERLRTVCAELVELAKTRQVFFPAHPRTQQQLKALGIDLGGITLSDPIAYFEMLDLVRNAHAVITDSGGLQEETTALGIPCFTLRPNTERPITVVEGTNQLVHDLTTLSGLVAQAIRSVPPRRPAGWDGKAGERVAQALLDRP</sequence>
<keyword evidence="1" id="KW-0413">Isomerase</keyword>
<comment type="similarity">
    <text evidence="1">Belongs to the UDP-N-acetylglucosamine 2-epimerase family.</text>
</comment>
<dbReference type="AlphaFoldDB" id="A0A143BN67"/>
<evidence type="ECO:0000313" key="4">
    <source>
        <dbReference type="Proteomes" id="UP000076404"/>
    </source>
</evidence>
<dbReference type="eggNOG" id="COG0381">
    <property type="taxonomic scope" value="Bacteria"/>
</dbReference>
<dbReference type="NCBIfam" id="TIGR00236">
    <property type="entry name" value="wecB"/>
    <property type="match status" value="1"/>
</dbReference>
<proteinExistence type="inferred from homology"/>
<dbReference type="Pfam" id="PF02350">
    <property type="entry name" value="Epimerase_2"/>
    <property type="match status" value="1"/>
</dbReference>
<name>A0A143BN67_9BACT</name>
<keyword evidence="4" id="KW-1185">Reference proteome</keyword>
<dbReference type="PANTHER" id="PTHR43174">
    <property type="entry name" value="UDP-N-ACETYLGLUCOSAMINE 2-EPIMERASE"/>
    <property type="match status" value="1"/>
</dbReference>
<dbReference type="InterPro" id="IPR003331">
    <property type="entry name" value="UDP_GlcNAc_Epimerase_2_dom"/>
</dbReference>
<reference evidence="3 4" key="2">
    <citation type="journal article" date="2016" name="Environ. Microbiol. Rep.">
        <title>Metagenomic evidence for the presence of phototrophic Gemmatimonadetes bacteria in diverse environments.</title>
        <authorList>
            <person name="Zeng Y."/>
            <person name="Baumbach J."/>
            <person name="Barbosa E.G."/>
            <person name="Azevedo V."/>
            <person name="Zhang C."/>
            <person name="Koblizek M."/>
        </authorList>
    </citation>
    <scope>NUCLEOTIDE SEQUENCE [LARGE SCALE GENOMIC DNA]</scope>
    <source>
        <strain evidence="3 4">AP64</strain>
    </source>
</reference>
<evidence type="ECO:0000259" key="2">
    <source>
        <dbReference type="Pfam" id="PF02350"/>
    </source>
</evidence>
<dbReference type="GO" id="GO:0016853">
    <property type="term" value="F:isomerase activity"/>
    <property type="evidence" value="ECO:0007669"/>
    <property type="project" value="UniProtKB-KW"/>
</dbReference>
<dbReference type="PANTHER" id="PTHR43174:SF1">
    <property type="entry name" value="UDP-N-ACETYLGLUCOSAMINE 2-EPIMERASE"/>
    <property type="match status" value="1"/>
</dbReference>
<dbReference type="STRING" id="1379270.GEMMAAP_03620"/>
<dbReference type="Proteomes" id="UP000076404">
    <property type="component" value="Chromosome"/>
</dbReference>
<dbReference type="SUPFAM" id="SSF53756">
    <property type="entry name" value="UDP-Glycosyltransferase/glycogen phosphorylase"/>
    <property type="match status" value="1"/>
</dbReference>
<feature type="domain" description="UDP-N-acetylglucosamine 2-epimerase" evidence="2">
    <location>
        <begin position="25"/>
        <end position="349"/>
    </location>
</feature>